<proteinExistence type="inferred from homology"/>
<dbReference type="InterPro" id="IPR036291">
    <property type="entry name" value="NAD(P)-bd_dom_sf"/>
</dbReference>
<sequence length="260" mass="29814">MDINGKCIVLTGTASGIGKSLLEHLLQYNVKVIAVDKEEQPWLFSHPKVIPYQCDISKKKNIDMLFEFAVNKLGVVDIFIGNAGFGYYEKIVIEDWERIEKIFHTNVFASIYAAEKMYALNKDRRYMIAFTASTMVEFPIPGYALYAATKCALDGFIRTYRYEMGNKGKILMIYPISTKTQFFQTAGNTRPLEWPLQTPDKVAKAIIKGIQREKACIYPSKIYSLGKIISAVIPLVPKLYMKREIMKLEKWHKSSLHPYN</sequence>
<gene>
    <name evidence="3" type="ORF">F8154_04535</name>
</gene>
<dbReference type="PRINTS" id="PR00081">
    <property type="entry name" value="GDHRDH"/>
</dbReference>
<accession>A0A6I0FB87</accession>
<dbReference type="Pfam" id="PF00106">
    <property type="entry name" value="adh_short"/>
    <property type="match status" value="1"/>
</dbReference>
<dbReference type="GO" id="GO:0016020">
    <property type="term" value="C:membrane"/>
    <property type="evidence" value="ECO:0007669"/>
    <property type="project" value="TreeGrafter"/>
</dbReference>
<dbReference type="GO" id="GO:0016491">
    <property type="term" value="F:oxidoreductase activity"/>
    <property type="evidence" value="ECO:0007669"/>
    <property type="project" value="UniProtKB-KW"/>
</dbReference>
<evidence type="ECO:0000313" key="4">
    <source>
        <dbReference type="Proteomes" id="UP000432715"/>
    </source>
</evidence>
<dbReference type="Gene3D" id="3.40.50.720">
    <property type="entry name" value="NAD(P)-binding Rossmann-like Domain"/>
    <property type="match status" value="1"/>
</dbReference>
<protein>
    <submittedName>
        <fullName evidence="3">SDR family NAD(P)-dependent oxidoreductase</fullName>
    </submittedName>
</protein>
<keyword evidence="4" id="KW-1185">Reference proteome</keyword>
<comment type="caution">
    <text evidence="3">The sequence shown here is derived from an EMBL/GenBank/DDBJ whole genome shotgun (WGS) entry which is preliminary data.</text>
</comment>
<organism evidence="3 4">
    <name type="scientific">Alkaliphilus pronyensis</name>
    <dbReference type="NCBI Taxonomy" id="1482732"/>
    <lineage>
        <taxon>Bacteria</taxon>
        <taxon>Bacillati</taxon>
        <taxon>Bacillota</taxon>
        <taxon>Clostridia</taxon>
        <taxon>Peptostreptococcales</taxon>
        <taxon>Natronincolaceae</taxon>
        <taxon>Alkaliphilus</taxon>
    </lineage>
</organism>
<dbReference type="OrthoDB" id="9803333at2"/>
<comment type="similarity">
    <text evidence="1">Belongs to the short-chain dehydrogenases/reductases (SDR) family.</text>
</comment>
<dbReference type="RefSeq" id="WP_151860412.1">
    <property type="nucleotide sequence ID" value="NZ_WBZC01000013.1"/>
</dbReference>
<reference evidence="3 4" key="1">
    <citation type="submission" date="2019-10" db="EMBL/GenBank/DDBJ databases">
        <title>Alkaliphilus serpentinus sp. nov. and Alkaliphilus pronyensis sp. nov., two novel anaerobic alkaliphilic species isolated from the serpentinized-hosted hydrothermal field of the Prony Bay (New Caledonia).</title>
        <authorList>
            <person name="Postec A."/>
        </authorList>
    </citation>
    <scope>NUCLEOTIDE SEQUENCE [LARGE SCALE GENOMIC DNA]</scope>
    <source>
        <strain evidence="3 4">LacV</strain>
    </source>
</reference>
<dbReference type="PANTHER" id="PTHR44196:SF1">
    <property type="entry name" value="DEHYDROGENASE_REDUCTASE SDR FAMILY MEMBER 7B"/>
    <property type="match status" value="1"/>
</dbReference>
<dbReference type="InterPro" id="IPR002347">
    <property type="entry name" value="SDR_fam"/>
</dbReference>
<dbReference type="EMBL" id="WBZC01000013">
    <property type="protein sequence ID" value="KAB3536033.1"/>
    <property type="molecule type" value="Genomic_DNA"/>
</dbReference>
<dbReference type="SUPFAM" id="SSF51735">
    <property type="entry name" value="NAD(P)-binding Rossmann-fold domains"/>
    <property type="match status" value="1"/>
</dbReference>
<dbReference type="PANTHER" id="PTHR44196">
    <property type="entry name" value="DEHYDROGENASE/REDUCTASE SDR FAMILY MEMBER 7B"/>
    <property type="match status" value="1"/>
</dbReference>
<dbReference type="CDD" id="cd05233">
    <property type="entry name" value="SDR_c"/>
    <property type="match status" value="1"/>
</dbReference>
<dbReference type="Proteomes" id="UP000432715">
    <property type="component" value="Unassembled WGS sequence"/>
</dbReference>
<name>A0A6I0FB87_9FIRM</name>
<dbReference type="AlphaFoldDB" id="A0A6I0FB87"/>
<evidence type="ECO:0000313" key="3">
    <source>
        <dbReference type="EMBL" id="KAB3536033.1"/>
    </source>
</evidence>
<evidence type="ECO:0000256" key="2">
    <source>
        <dbReference type="ARBA" id="ARBA00023002"/>
    </source>
</evidence>
<keyword evidence="2" id="KW-0560">Oxidoreductase</keyword>
<evidence type="ECO:0000256" key="1">
    <source>
        <dbReference type="ARBA" id="ARBA00006484"/>
    </source>
</evidence>